<evidence type="ECO:0000313" key="3">
    <source>
        <dbReference type="Proteomes" id="UP000029738"/>
    </source>
</evidence>
<gene>
    <name evidence="2" type="ORF">DA73_0218715</name>
    <name evidence="1" type="ORF">DA73_0400014495</name>
</gene>
<sequence>MSTKSYVRSTDCNGAIASHAGERSKLSVLQPAILSLLKFIVKLSAKSSIALKSKVKSHQGVDNDFILALVISYIMFIFCIKPQTEPFKVGIRRAIRFLVKTQ</sequence>
<dbReference type="EMBL" id="JHEG04000001">
    <property type="protein sequence ID" value="KAF3886551.1"/>
    <property type="molecule type" value="Genomic_DNA"/>
</dbReference>
<dbReference type="Proteomes" id="UP000029738">
    <property type="component" value="Unassembled WGS sequence"/>
</dbReference>
<reference evidence="2" key="1">
    <citation type="journal article" date="2015" name="Genome Announc.">
        <title>Draft Genome Sequence of Tolypothrix boutellei Strain VB521301.</title>
        <authorList>
            <person name="Chandrababunaidu M.M."/>
            <person name="Singh D."/>
            <person name="Sen D."/>
            <person name="Bhan S."/>
            <person name="Das S."/>
            <person name="Gupta A."/>
            <person name="Adhikary S.P."/>
            <person name="Tripathy S."/>
        </authorList>
    </citation>
    <scope>NUCLEOTIDE SEQUENCE</scope>
    <source>
        <strain evidence="2">VB521301</strain>
    </source>
</reference>
<dbReference type="AlphaFoldDB" id="A0A0C1R496"/>
<proteinExistence type="predicted"/>
<protein>
    <submittedName>
        <fullName evidence="2">Uncharacterized protein</fullName>
    </submittedName>
</protein>
<dbReference type="EMBL" id="JHEG02000048">
    <property type="protein sequence ID" value="KIE10563.1"/>
    <property type="molecule type" value="Genomic_DNA"/>
</dbReference>
<dbReference type="RefSeq" id="WP_038081338.1">
    <property type="nucleotide sequence ID" value="NZ_JHEG04000001.1"/>
</dbReference>
<evidence type="ECO:0000313" key="1">
    <source>
        <dbReference type="EMBL" id="KAF3886551.1"/>
    </source>
</evidence>
<evidence type="ECO:0000313" key="2">
    <source>
        <dbReference type="EMBL" id="KIE10563.1"/>
    </source>
</evidence>
<comment type="caution">
    <text evidence="2">The sequence shown here is derived from an EMBL/GenBank/DDBJ whole genome shotgun (WGS) entry which is preliminary data.</text>
</comment>
<name>A0A0C1R496_9CYAN</name>
<organism evidence="2">
    <name type="scientific">Tolypothrix bouteillei VB521301</name>
    <dbReference type="NCBI Taxonomy" id="1479485"/>
    <lineage>
        <taxon>Bacteria</taxon>
        <taxon>Bacillati</taxon>
        <taxon>Cyanobacteriota</taxon>
        <taxon>Cyanophyceae</taxon>
        <taxon>Nostocales</taxon>
        <taxon>Tolypothrichaceae</taxon>
        <taxon>Tolypothrix</taxon>
    </lineage>
</organism>
<reference evidence="1" key="2">
    <citation type="submission" date="2019-11" db="EMBL/GenBank/DDBJ databases">
        <title>Improved Assembly of Tolypothrix boutellei genome.</title>
        <authorList>
            <person name="Sarangi A.N."/>
            <person name="Mukherjee M."/>
            <person name="Ghosh S."/>
            <person name="Singh D."/>
            <person name="Das A."/>
            <person name="Kant S."/>
            <person name="Prusty A."/>
            <person name="Tripathy S."/>
        </authorList>
    </citation>
    <scope>NUCLEOTIDE SEQUENCE</scope>
    <source>
        <strain evidence="1">VB521301</strain>
    </source>
</reference>
<keyword evidence="3" id="KW-1185">Reference proteome</keyword>
<accession>A0A0C1R496</accession>